<name>A0A3B8DZ15_9CAUD</name>
<gene>
    <name evidence="2" type="ORF">CPT_Seifer_030</name>
</gene>
<dbReference type="EMBL" id="MH817999">
    <property type="protein sequence ID" value="AYJ72812.1"/>
    <property type="molecule type" value="Genomic_DNA"/>
</dbReference>
<organism evidence="2 3">
    <name type="scientific">Klebsiella phage Seifer</name>
    <dbReference type="NCBI Taxonomy" id="2315475"/>
    <lineage>
        <taxon>Viruses</taxon>
        <taxon>Duplodnaviria</taxon>
        <taxon>Heunggongvirae</taxon>
        <taxon>Uroviricota</taxon>
        <taxon>Caudoviricetes</taxon>
        <taxon>Casjensviridae</taxon>
        <taxon>Yonseivirus</taxon>
        <taxon>Yonseivirus seifer</taxon>
    </lineage>
</organism>
<evidence type="ECO:0000313" key="3">
    <source>
        <dbReference type="Proteomes" id="UP000282620"/>
    </source>
</evidence>
<dbReference type="Proteomes" id="UP000282620">
    <property type="component" value="Segment"/>
</dbReference>
<protein>
    <submittedName>
        <fullName evidence="2">Minor tail protein</fullName>
    </submittedName>
</protein>
<keyword evidence="3" id="KW-1185">Reference proteome</keyword>
<evidence type="ECO:0000313" key="2">
    <source>
        <dbReference type="EMBL" id="AYJ72812.1"/>
    </source>
</evidence>
<dbReference type="Pfam" id="PF13550">
    <property type="entry name" value="Phage-tail_3"/>
    <property type="match status" value="1"/>
</dbReference>
<evidence type="ECO:0000259" key="1">
    <source>
        <dbReference type="Pfam" id="PF13550"/>
    </source>
</evidence>
<dbReference type="InterPro" id="IPR032876">
    <property type="entry name" value="J_dom"/>
</dbReference>
<feature type="domain" description="Tip attachment protein J" evidence="1">
    <location>
        <begin position="275"/>
        <end position="395"/>
    </location>
</feature>
<reference evidence="3" key="1">
    <citation type="submission" date="2018-08" db="EMBL/GenBank/DDBJ databases">
        <title>Complete Genome of Klebsiella pneumoniae Siphophage Seifer.</title>
        <authorList>
            <person name="Salazar A.J."/>
            <person name="Lessor L."/>
            <person name="O'Leary C.J."/>
            <person name="Gill J."/>
            <person name="Liu M."/>
        </authorList>
    </citation>
    <scope>NUCLEOTIDE SEQUENCE [LARGE SCALE GENOMIC DNA]</scope>
</reference>
<sequence length="774" mass="84834">MGGKSKKKSVVGYKYNIGLHFAICHGPIARVQEIWWADKVAWSGNVENPGDGSQALVVVDNTGLFGGDTSEGGVRGLVEIGFGGWGQRCIGVGSDGSYSVAAILAWFQEKGIRWQGRSVREVNWKGGAPRVTVPELGLNYRGLAVALMHDHYIGNNAYLKDVSFKVSCFWADWHPELCYIGDNMNPAHIIREGLVNTEWGLGYAPATIDDAAYLSAAQTLYNEGFGLSFVWDDDKDLYTFIDDVKSCINAVTYLDPRSGLWTIKLIRAGEPSALTINPDNASLKSFTRKALGETYNEISTKYTNPENEEYETVTVQDPANIEAQGRVVSTTKEYVGVRDATLAIRLTERDLQVASAQLCTAEVTVNREAWAIAPGMNVTFNWPRHGISNMIMRVEEVSIAAVGDDSISLRIVEDVFSRSSATFAGSQDNGWVDPAQPATLFPYRHTWEYPFWYLIRSAGLPADVLPTFAGFSTEIATGGNDNAQSVQLFSYITTEAGQSWQLVAVGPLTPKSALSDALVPGVTSLMKLNPSASYRLADMETDSFALLTDGTNEEIVQLTDFSDVSQQATITRGLMDTQPRNWPAGTIVYFIGSSSSPSDETVRSFGETVQYRPVMQTSIDQMDINNVPTDSVTLRGRYELPYPVANVKIGGAYWPAAVNVNGIALAITWANRNRLLQDAATQVPWNAGNIIPEDGTTVTIELWRSGSMVYQQQGITGTSFNIPVEAMSTGTYEVRIYTMRDGRRNYTDFQHTLDVVIPARETGYGNSYGFSYGA</sequence>
<proteinExistence type="predicted"/>
<accession>A0A3B8DZ15</accession>